<dbReference type="Pfam" id="PF25594">
    <property type="entry name" value="GldB_lipo"/>
    <property type="match status" value="1"/>
</dbReference>
<organism evidence="1 2">
    <name type="scientific">Salinimicrobium sediminis</name>
    <dbReference type="NCBI Taxonomy" id="1343891"/>
    <lineage>
        <taxon>Bacteria</taxon>
        <taxon>Pseudomonadati</taxon>
        <taxon>Bacteroidota</taxon>
        <taxon>Flavobacteriia</taxon>
        <taxon>Flavobacteriales</taxon>
        <taxon>Flavobacteriaceae</taxon>
        <taxon>Salinimicrobium</taxon>
    </lineage>
</organism>
<dbReference type="OrthoDB" id="976022at2"/>
<proteinExistence type="predicted"/>
<protein>
    <submittedName>
        <fullName evidence="1">Protein involved in gliding motility GldB</fullName>
    </submittedName>
</protein>
<dbReference type="AlphaFoldDB" id="A0A285X0A0"/>
<gene>
    <name evidence="1" type="ORF">SAMN06296241_0271</name>
</gene>
<sequence length="319" mass="37853">MLNKFAFLILIFSFISCAEEDKKEEEISKIPVELEVERFDRRFANATADSLPALKRDFSFLFPRQYPDILWVEKMNDSIQLELNQAVAEEFPKFEETKEELERLFQHIKYYFPEKKVPRVITLTSDVDYRNQVVYADSLLLIGLDTYLGREHPLYMGMQDYIKKHLQKDQITADVAEAFAQTVVPRPTSRSFLMHMIYYGKILALQDRLIPFKTDAQKMSYLPEEMEWAESNEEQIWRYFVERELLYSSDSDLQTRFLFPAPFSKFYLELDAEAPPRLGQYIGWQIVRQYIQKNDVTVQEMINADAETIFKQSNYKPIK</sequence>
<dbReference type="RefSeq" id="WP_097054554.1">
    <property type="nucleotide sequence ID" value="NZ_OCMF01000001.1"/>
</dbReference>
<dbReference type="EMBL" id="OCMF01000001">
    <property type="protein sequence ID" value="SOC78755.1"/>
    <property type="molecule type" value="Genomic_DNA"/>
</dbReference>
<reference evidence="2" key="1">
    <citation type="submission" date="2017-09" db="EMBL/GenBank/DDBJ databases">
        <authorList>
            <person name="Varghese N."/>
            <person name="Submissions S."/>
        </authorList>
    </citation>
    <scope>NUCLEOTIDE SEQUENCE [LARGE SCALE GENOMIC DNA]</scope>
    <source>
        <strain evidence="2">CGMCC 1.12641</strain>
    </source>
</reference>
<dbReference type="Proteomes" id="UP000219193">
    <property type="component" value="Unassembled WGS sequence"/>
</dbReference>
<dbReference type="NCBIfam" id="TIGR03514">
    <property type="entry name" value="GldB_lipo"/>
    <property type="match status" value="1"/>
</dbReference>
<dbReference type="InterPro" id="IPR019853">
    <property type="entry name" value="GldB-like"/>
</dbReference>
<evidence type="ECO:0000313" key="2">
    <source>
        <dbReference type="Proteomes" id="UP000219193"/>
    </source>
</evidence>
<evidence type="ECO:0000313" key="1">
    <source>
        <dbReference type="EMBL" id="SOC78755.1"/>
    </source>
</evidence>
<dbReference type="PROSITE" id="PS51257">
    <property type="entry name" value="PROKAR_LIPOPROTEIN"/>
    <property type="match status" value="1"/>
</dbReference>
<name>A0A285X0A0_9FLAO</name>
<keyword evidence="2" id="KW-1185">Reference proteome</keyword>
<accession>A0A285X0A0</accession>